<comment type="catalytic activity">
    <reaction evidence="5 7">
        <text>2-deoxy-D-ribose 5-phosphate = D-glyceraldehyde 3-phosphate + acetaldehyde</text>
        <dbReference type="Rhea" id="RHEA:12821"/>
        <dbReference type="ChEBI" id="CHEBI:15343"/>
        <dbReference type="ChEBI" id="CHEBI:59776"/>
        <dbReference type="ChEBI" id="CHEBI:62877"/>
        <dbReference type="EC" id="4.1.2.4"/>
    </reaction>
</comment>
<feature type="active site" description="Proton donor/acceptor" evidence="7">
    <location>
        <position position="91"/>
    </location>
</feature>
<dbReference type="PANTHER" id="PTHR10889">
    <property type="entry name" value="DEOXYRIBOSE-PHOSPHATE ALDOLASE"/>
    <property type="match status" value="1"/>
</dbReference>
<comment type="pathway">
    <text evidence="7">Carbohydrate degradation; 2-deoxy-D-ribose 1-phosphate degradation; D-glyceraldehyde 3-phosphate and acetaldehyde from 2-deoxy-alpha-D-ribose 1-phosphate: step 2/2.</text>
</comment>
<dbReference type="Proteomes" id="UP000251634">
    <property type="component" value="Unassembled WGS sequence"/>
</dbReference>
<dbReference type="GO" id="GO:0009264">
    <property type="term" value="P:deoxyribonucleotide catabolic process"/>
    <property type="evidence" value="ECO:0007669"/>
    <property type="project" value="UniProtKB-UniRule"/>
</dbReference>
<dbReference type="FunFam" id="3.20.20.70:FF:000044">
    <property type="entry name" value="Deoxyribose-phosphate aldolase"/>
    <property type="match status" value="1"/>
</dbReference>
<reference evidence="8 9" key="1">
    <citation type="submission" date="2018-02" db="EMBL/GenBank/DDBJ databases">
        <title>Complete genome sequencing of Faecalibacterium prausnitzii strains isolated from the human gut.</title>
        <authorList>
            <person name="Fitzgerald B.C."/>
            <person name="Shkoporov A.N."/>
            <person name="Ross P.R."/>
            <person name="Hill C."/>
        </authorList>
    </citation>
    <scope>NUCLEOTIDE SEQUENCE [LARGE SCALE GENOMIC DNA]</scope>
    <source>
        <strain evidence="8 9">APC942/8-14-2</strain>
    </source>
</reference>
<dbReference type="RefSeq" id="WP_112115063.1">
    <property type="nucleotide sequence ID" value="NZ_PRKZ01000002.1"/>
</dbReference>
<evidence type="ECO:0000256" key="5">
    <source>
        <dbReference type="ARBA" id="ARBA00048791"/>
    </source>
</evidence>
<dbReference type="InterPro" id="IPR028581">
    <property type="entry name" value="DeoC_typeI"/>
</dbReference>
<dbReference type="GO" id="GO:0005737">
    <property type="term" value="C:cytoplasm"/>
    <property type="evidence" value="ECO:0007669"/>
    <property type="project" value="UniProtKB-SubCell"/>
</dbReference>
<dbReference type="InterPro" id="IPR013785">
    <property type="entry name" value="Aldolase_TIM"/>
</dbReference>
<evidence type="ECO:0000256" key="2">
    <source>
        <dbReference type="ARBA" id="ARBA00022490"/>
    </source>
</evidence>
<dbReference type="UniPathway" id="UPA00002">
    <property type="reaction ID" value="UER00468"/>
</dbReference>
<evidence type="ECO:0000256" key="6">
    <source>
        <dbReference type="ARBA" id="ARBA00056337"/>
    </source>
</evidence>
<comment type="function">
    <text evidence="6 7">Catalyzes a reversible aldol reaction between acetaldehyde and D-glyceraldehyde 3-phosphate to generate 2-deoxy-D-ribose 5-phosphate.</text>
</comment>
<protein>
    <recommendedName>
        <fullName evidence="7">Deoxyribose-phosphate aldolase</fullName>
        <shortName evidence="7">DERA</shortName>
        <ecNumber evidence="7">4.1.2.4</ecNumber>
    </recommendedName>
    <alternativeName>
        <fullName evidence="7">2-deoxy-D-ribose 5-phosphate aldolase</fullName>
    </alternativeName>
    <alternativeName>
        <fullName evidence="7">Phosphodeoxyriboaldolase</fullName>
        <shortName evidence="7">Deoxyriboaldolase</shortName>
    </alternativeName>
</protein>
<dbReference type="PIRSF" id="PIRSF001357">
    <property type="entry name" value="DeoC"/>
    <property type="match status" value="1"/>
</dbReference>
<comment type="caution">
    <text evidence="8">The sequence shown here is derived from an EMBL/GenBank/DDBJ whole genome shotgun (WGS) entry which is preliminary data.</text>
</comment>
<comment type="similarity">
    <text evidence="1 7">Belongs to the DeoC/FbaB aldolase family. DeoC type 1 subfamily.</text>
</comment>
<feature type="active site" description="Proton donor/acceptor" evidence="7">
    <location>
        <position position="182"/>
    </location>
</feature>
<dbReference type="InterPro" id="IPR011343">
    <property type="entry name" value="DeoC"/>
</dbReference>
<dbReference type="SMART" id="SM01133">
    <property type="entry name" value="DeoC"/>
    <property type="match status" value="1"/>
</dbReference>
<evidence type="ECO:0000256" key="3">
    <source>
        <dbReference type="ARBA" id="ARBA00023239"/>
    </source>
</evidence>
<sequence length="221" mass="24007">MTREEILSHVDHTLLKPEATWPQIQTLCDEAIANHTASVCINTCYVKQAVEYMAGRIPVCCVVGFPLGAMDTKSKAFEAKTAIENGAAEVDMVINIGRLKNKEYDAVREDIRAVKEAVGDKILKVIIETCLLTDEEKEKMCDIVCEAGADYIKTSTGFSTAGANFHDVELMVKGVRGRCKVKAAGGISTVDDMEKFLALGADRLGTSRAVKILNGEQAKGY</sequence>
<keyword evidence="4 7" id="KW-0704">Schiff base</keyword>
<feature type="active site" description="Schiff-base intermediate with acetaldehyde" evidence="7">
    <location>
        <position position="153"/>
    </location>
</feature>
<dbReference type="GO" id="GO:0004139">
    <property type="term" value="F:deoxyribose-phosphate aldolase activity"/>
    <property type="evidence" value="ECO:0007669"/>
    <property type="project" value="UniProtKB-UniRule"/>
</dbReference>
<accession>A0A329TQB6</accession>
<keyword evidence="3 7" id="KW-0456">Lyase</keyword>
<dbReference type="NCBIfam" id="TIGR00126">
    <property type="entry name" value="deoC"/>
    <property type="match status" value="1"/>
</dbReference>
<evidence type="ECO:0000313" key="9">
    <source>
        <dbReference type="Proteomes" id="UP000251634"/>
    </source>
</evidence>
<dbReference type="EMBL" id="PRKZ01000002">
    <property type="protein sequence ID" value="RAW51163.1"/>
    <property type="molecule type" value="Genomic_DNA"/>
</dbReference>
<evidence type="ECO:0000313" key="8">
    <source>
        <dbReference type="EMBL" id="RAW51163.1"/>
    </source>
</evidence>
<dbReference type="SUPFAM" id="SSF51569">
    <property type="entry name" value="Aldolase"/>
    <property type="match status" value="1"/>
</dbReference>
<evidence type="ECO:0000256" key="7">
    <source>
        <dbReference type="HAMAP-Rule" id="MF_00114"/>
    </source>
</evidence>
<dbReference type="HAMAP" id="MF_00114">
    <property type="entry name" value="DeoC_type1"/>
    <property type="match status" value="1"/>
</dbReference>
<dbReference type="GO" id="GO:0006018">
    <property type="term" value="P:2-deoxyribose 1-phosphate catabolic process"/>
    <property type="evidence" value="ECO:0007669"/>
    <property type="project" value="UniProtKB-UniRule"/>
</dbReference>
<comment type="subcellular location">
    <subcellularLocation>
        <location evidence="7">Cytoplasm</location>
    </subcellularLocation>
</comment>
<gene>
    <name evidence="7 8" type="primary">deoC</name>
    <name evidence="8" type="ORF">C4N25_03955</name>
</gene>
<evidence type="ECO:0000256" key="1">
    <source>
        <dbReference type="ARBA" id="ARBA00010936"/>
    </source>
</evidence>
<dbReference type="AlphaFoldDB" id="A0A329TQB6"/>
<name>A0A329TQB6_9FIRM</name>
<keyword evidence="2 7" id="KW-0963">Cytoplasm</keyword>
<dbReference type="Pfam" id="PF01791">
    <property type="entry name" value="DeoC"/>
    <property type="match status" value="1"/>
</dbReference>
<proteinExistence type="inferred from homology"/>
<dbReference type="Gene3D" id="3.20.20.70">
    <property type="entry name" value="Aldolase class I"/>
    <property type="match status" value="1"/>
</dbReference>
<dbReference type="CDD" id="cd00959">
    <property type="entry name" value="DeoC"/>
    <property type="match status" value="1"/>
</dbReference>
<dbReference type="GO" id="GO:0016052">
    <property type="term" value="P:carbohydrate catabolic process"/>
    <property type="evidence" value="ECO:0007669"/>
    <property type="project" value="TreeGrafter"/>
</dbReference>
<evidence type="ECO:0000256" key="4">
    <source>
        <dbReference type="ARBA" id="ARBA00023270"/>
    </source>
</evidence>
<dbReference type="PANTHER" id="PTHR10889:SF1">
    <property type="entry name" value="DEOXYRIBOSE-PHOSPHATE ALDOLASE"/>
    <property type="match status" value="1"/>
</dbReference>
<dbReference type="InterPro" id="IPR002915">
    <property type="entry name" value="DeoC/FbaB/LacD_aldolase"/>
</dbReference>
<organism evidence="8 9">
    <name type="scientific">Faecalibacterium prausnitzii</name>
    <dbReference type="NCBI Taxonomy" id="853"/>
    <lineage>
        <taxon>Bacteria</taxon>
        <taxon>Bacillati</taxon>
        <taxon>Bacillota</taxon>
        <taxon>Clostridia</taxon>
        <taxon>Eubacteriales</taxon>
        <taxon>Oscillospiraceae</taxon>
        <taxon>Faecalibacterium</taxon>
    </lineage>
</organism>
<dbReference type="EC" id="4.1.2.4" evidence="7"/>